<evidence type="ECO:0008006" key="10">
    <source>
        <dbReference type="Google" id="ProtNLM"/>
    </source>
</evidence>
<feature type="compositionally biased region" description="Basic and acidic residues" evidence="7">
    <location>
        <begin position="150"/>
        <end position="163"/>
    </location>
</feature>
<name>A0A1B0EU93_GLOMM</name>
<dbReference type="STRING" id="37546.A0A1B0EU93"/>
<dbReference type="PANTHER" id="PTHR21338:SF0">
    <property type="entry name" value="LARGE RIBOSOMAL SUBUNIT PROTEIN ML41"/>
    <property type="match status" value="1"/>
</dbReference>
<dbReference type="EMBL" id="CCAG010006540">
    <property type="status" value="NOT_ANNOTATED_CDS"/>
    <property type="molecule type" value="Genomic_DNA"/>
</dbReference>
<sequence length="184" mass="21096">MEALHKFRILMLCRLHQFMQSSKKLLSVILYLQQRLISTSCPLQGKRNFRKFLVYNKRGTRVVKEAQRTQLNPPVAIHKRGVRDTGVLIDGKYVEIPEKIPELVVPDLENCKLKPYVSYKAADVVQSEFTSLDLFNAVYAQKVLEDFKNGKLKDDGSSEKPSENELLTPEEALLRARKTGSDIF</sequence>
<feature type="region of interest" description="Disordered" evidence="7">
    <location>
        <begin position="150"/>
        <end position="171"/>
    </location>
</feature>
<proteinExistence type="inferred from homology"/>
<evidence type="ECO:0000256" key="4">
    <source>
        <dbReference type="ARBA" id="ARBA00022980"/>
    </source>
</evidence>
<comment type="similarity">
    <text evidence="2">Belongs to the mitochondrion-specific ribosomal protein mL41 family.</text>
</comment>
<dbReference type="PhylomeDB" id="A0A1B0EU93"/>
<evidence type="ECO:0000256" key="3">
    <source>
        <dbReference type="ARBA" id="ARBA00022946"/>
    </source>
</evidence>
<dbReference type="PANTHER" id="PTHR21338">
    <property type="entry name" value="MITOCHONDRIAL RIBOSOMAL PROTEIN L41"/>
    <property type="match status" value="1"/>
</dbReference>
<dbReference type="AlphaFoldDB" id="A0A1B0EU93"/>
<keyword evidence="6" id="KW-0687">Ribonucleoprotein</keyword>
<dbReference type="Pfam" id="PF09809">
    <property type="entry name" value="MRP-L27"/>
    <property type="match status" value="1"/>
</dbReference>
<keyword evidence="4" id="KW-0689">Ribosomal protein</keyword>
<keyword evidence="5" id="KW-0496">Mitochondrion</keyword>
<organism evidence="8 9">
    <name type="scientific">Glossina morsitans morsitans</name>
    <name type="common">Savannah tsetse fly</name>
    <dbReference type="NCBI Taxonomy" id="37546"/>
    <lineage>
        <taxon>Eukaryota</taxon>
        <taxon>Metazoa</taxon>
        <taxon>Ecdysozoa</taxon>
        <taxon>Arthropoda</taxon>
        <taxon>Hexapoda</taxon>
        <taxon>Insecta</taxon>
        <taxon>Pterygota</taxon>
        <taxon>Neoptera</taxon>
        <taxon>Endopterygota</taxon>
        <taxon>Diptera</taxon>
        <taxon>Brachycera</taxon>
        <taxon>Muscomorpha</taxon>
        <taxon>Hippoboscoidea</taxon>
        <taxon>Glossinidae</taxon>
        <taxon>Glossina</taxon>
    </lineage>
</organism>
<evidence type="ECO:0000313" key="9">
    <source>
        <dbReference type="Proteomes" id="UP000092444"/>
    </source>
</evidence>
<dbReference type="GO" id="GO:0003735">
    <property type="term" value="F:structural constituent of ribosome"/>
    <property type="evidence" value="ECO:0007669"/>
    <property type="project" value="InterPro"/>
</dbReference>
<comment type="subcellular location">
    <subcellularLocation>
        <location evidence="1">Mitochondrion</location>
    </subcellularLocation>
</comment>
<dbReference type="EnsemblMetazoa" id="GMOY007633-RA">
    <property type="protein sequence ID" value="GMOY007633-PA"/>
    <property type="gene ID" value="GMOY007633"/>
</dbReference>
<dbReference type="VEuPathDB" id="VectorBase:GMOY007633"/>
<evidence type="ECO:0000256" key="1">
    <source>
        <dbReference type="ARBA" id="ARBA00004173"/>
    </source>
</evidence>
<evidence type="ECO:0000313" key="8">
    <source>
        <dbReference type="EnsemblMetazoa" id="GMOY007633-PA"/>
    </source>
</evidence>
<keyword evidence="3" id="KW-0809">Transit peptide</keyword>
<evidence type="ECO:0000256" key="2">
    <source>
        <dbReference type="ARBA" id="ARBA00010152"/>
    </source>
</evidence>
<accession>A0A1B0EU93</accession>
<keyword evidence="9" id="KW-1185">Reference proteome</keyword>
<dbReference type="Proteomes" id="UP000092444">
    <property type="component" value="Unassembled WGS sequence"/>
</dbReference>
<protein>
    <recommendedName>
        <fullName evidence="10">39S ribosomal protein L41, mitochondrial</fullName>
    </recommendedName>
</protein>
<evidence type="ECO:0000256" key="5">
    <source>
        <dbReference type="ARBA" id="ARBA00023128"/>
    </source>
</evidence>
<dbReference type="GO" id="GO:0005762">
    <property type="term" value="C:mitochondrial large ribosomal subunit"/>
    <property type="evidence" value="ECO:0007669"/>
    <property type="project" value="InterPro"/>
</dbReference>
<evidence type="ECO:0000256" key="6">
    <source>
        <dbReference type="ARBA" id="ARBA00023274"/>
    </source>
</evidence>
<reference evidence="8" key="1">
    <citation type="submission" date="2020-05" db="UniProtKB">
        <authorList>
            <consortium name="EnsemblMetazoa"/>
        </authorList>
    </citation>
    <scope>IDENTIFICATION</scope>
    <source>
        <strain evidence="8">Yale</strain>
    </source>
</reference>
<evidence type="ECO:0000256" key="7">
    <source>
        <dbReference type="SAM" id="MobiDB-lite"/>
    </source>
</evidence>
<dbReference type="InterPro" id="IPR019189">
    <property type="entry name" value="Ribosomal_mL41"/>
</dbReference>
<dbReference type="GO" id="GO:0006412">
    <property type="term" value="P:translation"/>
    <property type="evidence" value="ECO:0007669"/>
    <property type="project" value="TreeGrafter"/>
</dbReference>